<dbReference type="AlphaFoldDB" id="A0A9J6B780"/>
<reference evidence="3 4" key="1">
    <citation type="submission" date="2020-09" db="EMBL/GenBank/DDBJ databases">
        <title>De no assembly of potato wild relative species, Solanum commersonii.</title>
        <authorList>
            <person name="Cho K."/>
        </authorList>
    </citation>
    <scope>NUCLEOTIDE SEQUENCE [LARGE SCALE GENOMIC DNA]</scope>
    <source>
        <strain evidence="3">LZ3.2</strain>
        <tissue evidence="3">Leaf</tissue>
    </source>
</reference>
<evidence type="ECO:0000313" key="4">
    <source>
        <dbReference type="Proteomes" id="UP000824120"/>
    </source>
</evidence>
<keyword evidence="1" id="KW-0175">Coiled coil</keyword>
<sequence>MASGGEGNRSREHLEVSQPNKSKKKKSMRPIDPEDIPQFLSSTPERITHDTHLLSVSFNMADPRAYYPNYCRLVGASSTSQTLNPRHYEDLPLEAIHRSQPLSIGRSSAGTPSPSPSPTCIFPQLSATRIRDSSSEKPNIMDNTPLLTQHYMHPDLSPSPTPSATLDETWHPTNDAARALKDSMRRLFTQAYHSRSDIPNSIRHAMFNDFKEAHKGRVYGRGPLNDVRLLVSGLEDIGSSRQAETLVGVQIAAMSAQIAKMTEALEELERRRVAEQENMCVFIKSKNKC</sequence>
<evidence type="ECO:0000313" key="3">
    <source>
        <dbReference type="EMBL" id="KAG5632412.1"/>
    </source>
</evidence>
<dbReference type="EMBL" id="JACXVP010000001">
    <property type="protein sequence ID" value="KAG5632412.1"/>
    <property type="molecule type" value="Genomic_DNA"/>
</dbReference>
<comment type="caution">
    <text evidence="3">The sequence shown here is derived from an EMBL/GenBank/DDBJ whole genome shotgun (WGS) entry which is preliminary data.</text>
</comment>
<evidence type="ECO:0000256" key="1">
    <source>
        <dbReference type="SAM" id="Coils"/>
    </source>
</evidence>
<dbReference type="OrthoDB" id="1429956at2759"/>
<accession>A0A9J6B780</accession>
<feature type="coiled-coil region" evidence="1">
    <location>
        <begin position="251"/>
        <end position="278"/>
    </location>
</feature>
<feature type="region of interest" description="Disordered" evidence="2">
    <location>
        <begin position="1"/>
        <end position="44"/>
    </location>
</feature>
<protein>
    <submittedName>
        <fullName evidence="3">Uncharacterized protein</fullName>
    </submittedName>
</protein>
<proteinExistence type="predicted"/>
<organism evidence="3 4">
    <name type="scientific">Solanum commersonii</name>
    <name type="common">Commerson's wild potato</name>
    <name type="synonym">Commerson's nightshade</name>
    <dbReference type="NCBI Taxonomy" id="4109"/>
    <lineage>
        <taxon>Eukaryota</taxon>
        <taxon>Viridiplantae</taxon>
        <taxon>Streptophyta</taxon>
        <taxon>Embryophyta</taxon>
        <taxon>Tracheophyta</taxon>
        <taxon>Spermatophyta</taxon>
        <taxon>Magnoliopsida</taxon>
        <taxon>eudicotyledons</taxon>
        <taxon>Gunneridae</taxon>
        <taxon>Pentapetalae</taxon>
        <taxon>asterids</taxon>
        <taxon>lamiids</taxon>
        <taxon>Solanales</taxon>
        <taxon>Solanaceae</taxon>
        <taxon>Solanoideae</taxon>
        <taxon>Solaneae</taxon>
        <taxon>Solanum</taxon>
    </lineage>
</organism>
<gene>
    <name evidence="3" type="ORF">H5410_004129</name>
</gene>
<name>A0A9J6B780_SOLCO</name>
<dbReference type="Proteomes" id="UP000824120">
    <property type="component" value="Chromosome 1"/>
</dbReference>
<keyword evidence="4" id="KW-1185">Reference proteome</keyword>
<evidence type="ECO:0000256" key="2">
    <source>
        <dbReference type="SAM" id="MobiDB-lite"/>
    </source>
</evidence>